<sequence length="229" mass="25894">MILHTEPYVMLMASLPSIRLLGEKALPINPARLTERMKMLEPADRDELFAIASILSWNRIDTGDDDAAYVARAERILASIRSDTLREAALERLEIRTLIAALRRRHAGENTPVSGTAWGIGRHVETIRRNWTQPDFGMARSFPWIAQAREQLESGDSAGLERLILDVTWRAAGRHEFGHEFDFEAVVFYLMRWQLADRWARYDADAAAVRFAQLLDVALPPAASIQEAA</sequence>
<organism evidence="1 2">
    <name type="scientific">Kaistia soli DSM 19436</name>
    <dbReference type="NCBI Taxonomy" id="1122133"/>
    <lineage>
        <taxon>Bacteria</taxon>
        <taxon>Pseudomonadati</taxon>
        <taxon>Pseudomonadota</taxon>
        <taxon>Alphaproteobacteria</taxon>
        <taxon>Hyphomicrobiales</taxon>
        <taxon>Kaistiaceae</taxon>
        <taxon>Kaistia</taxon>
    </lineage>
</organism>
<protein>
    <recommendedName>
        <fullName evidence="3">DUF2764 family protein</fullName>
    </recommendedName>
</protein>
<keyword evidence="2" id="KW-1185">Reference proteome</keyword>
<dbReference type="RefSeq" id="WP_084527588.1">
    <property type="nucleotide sequence ID" value="NZ_FQUP01000004.1"/>
</dbReference>
<gene>
    <name evidence="1" type="ORF">SAMN02745157_3847</name>
</gene>
<dbReference type="EMBL" id="FQUP01000004">
    <property type="protein sequence ID" value="SHG26144.1"/>
    <property type="molecule type" value="Genomic_DNA"/>
</dbReference>
<proteinExistence type="predicted"/>
<dbReference type="Proteomes" id="UP000184485">
    <property type="component" value="Unassembled WGS sequence"/>
</dbReference>
<name>A0A1M5ICQ9_9HYPH</name>
<accession>A0A1M5ICQ9</accession>
<evidence type="ECO:0008006" key="3">
    <source>
        <dbReference type="Google" id="ProtNLM"/>
    </source>
</evidence>
<dbReference type="AlphaFoldDB" id="A0A1M5ICQ9"/>
<evidence type="ECO:0000313" key="1">
    <source>
        <dbReference type="EMBL" id="SHG26144.1"/>
    </source>
</evidence>
<dbReference type="STRING" id="1122133.SAMN02745157_3847"/>
<reference evidence="1 2" key="1">
    <citation type="submission" date="2016-11" db="EMBL/GenBank/DDBJ databases">
        <authorList>
            <person name="Jaros S."/>
            <person name="Januszkiewicz K."/>
            <person name="Wedrychowicz H."/>
        </authorList>
    </citation>
    <scope>NUCLEOTIDE SEQUENCE [LARGE SCALE GENOMIC DNA]</scope>
    <source>
        <strain evidence="1 2">DSM 19436</strain>
    </source>
</reference>
<dbReference type="OrthoDB" id="556081at2"/>
<evidence type="ECO:0000313" key="2">
    <source>
        <dbReference type="Proteomes" id="UP000184485"/>
    </source>
</evidence>